<dbReference type="AlphaFoldDB" id="A0AAD3RYG2"/>
<feature type="transmembrane region" description="Helical" evidence="1">
    <location>
        <begin position="122"/>
        <end position="143"/>
    </location>
</feature>
<proteinExistence type="predicted"/>
<evidence type="ECO:0000313" key="2">
    <source>
        <dbReference type="EMBL" id="GMH00948.1"/>
    </source>
</evidence>
<keyword evidence="1" id="KW-0812">Transmembrane</keyword>
<keyword evidence="1" id="KW-1133">Transmembrane helix</keyword>
<gene>
    <name evidence="2" type="ORF">Nepgr_002787</name>
</gene>
<dbReference type="EMBL" id="BSYO01000002">
    <property type="protein sequence ID" value="GMH00948.1"/>
    <property type="molecule type" value="Genomic_DNA"/>
</dbReference>
<comment type="caution">
    <text evidence="2">The sequence shown here is derived from an EMBL/GenBank/DDBJ whole genome shotgun (WGS) entry which is preliminary data.</text>
</comment>
<keyword evidence="1" id="KW-0472">Membrane</keyword>
<accession>A0AAD3RYG2</accession>
<evidence type="ECO:0000313" key="3">
    <source>
        <dbReference type="Proteomes" id="UP001279734"/>
    </source>
</evidence>
<sequence length="184" mass="20067">MEHSSYNPETGRRTLTDFFGWSGAMGSPLMCLLDSVRCWLARLHPSFPVCSAPWVFLRSESPVCCLLGVWARCSSTAGEKKSIEVDGDYLHNGRFQNQHSKPDWIGMQGDWALMLLPLVPAVINHVMLGPCGLGYAAIAVFLMRGMESLSCDMSYGIAMSDDATDILVLAAVSMHSACSSSLEI</sequence>
<keyword evidence="3" id="KW-1185">Reference proteome</keyword>
<reference evidence="2" key="1">
    <citation type="submission" date="2023-05" db="EMBL/GenBank/DDBJ databases">
        <title>Nepenthes gracilis genome sequencing.</title>
        <authorList>
            <person name="Fukushima K."/>
        </authorList>
    </citation>
    <scope>NUCLEOTIDE SEQUENCE</scope>
    <source>
        <strain evidence="2">SING2019-196</strain>
    </source>
</reference>
<name>A0AAD3RYG2_NEPGR</name>
<dbReference type="Proteomes" id="UP001279734">
    <property type="component" value="Unassembled WGS sequence"/>
</dbReference>
<evidence type="ECO:0000256" key="1">
    <source>
        <dbReference type="SAM" id="Phobius"/>
    </source>
</evidence>
<protein>
    <submittedName>
        <fullName evidence="2">Uncharacterized protein</fullName>
    </submittedName>
</protein>
<organism evidence="2 3">
    <name type="scientific">Nepenthes gracilis</name>
    <name type="common">Slender pitcher plant</name>
    <dbReference type="NCBI Taxonomy" id="150966"/>
    <lineage>
        <taxon>Eukaryota</taxon>
        <taxon>Viridiplantae</taxon>
        <taxon>Streptophyta</taxon>
        <taxon>Embryophyta</taxon>
        <taxon>Tracheophyta</taxon>
        <taxon>Spermatophyta</taxon>
        <taxon>Magnoliopsida</taxon>
        <taxon>eudicotyledons</taxon>
        <taxon>Gunneridae</taxon>
        <taxon>Pentapetalae</taxon>
        <taxon>Caryophyllales</taxon>
        <taxon>Nepenthaceae</taxon>
        <taxon>Nepenthes</taxon>
    </lineage>
</organism>